<dbReference type="InterPro" id="IPR011527">
    <property type="entry name" value="ABC1_TM_dom"/>
</dbReference>
<dbReference type="PROSITE" id="PS50929">
    <property type="entry name" value="ABC_TM1F"/>
    <property type="match status" value="1"/>
</dbReference>
<dbReference type="InterPro" id="IPR003439">
    <property type="entry name" value="ABC_transporter-like_ATP-bd"/>
</dbReference>
<proteinExistence type="predicted"/>
<dbReference type="SMART" id="SM00382">
    <property type="entry name" value="AAA"/>
    <property type="match status" value="1"/>
</dbReference>
<accession>A0ABR9JJE1</accession>
<feature type="transmembrane region" description="Helical" evidence="8">
    <location>
        <begin position="79"/>
        <end position="100"/>
    </location>
</feature>
<feature type="transmembrane region" description="Helical" evidence="8">
    <location>
        <begin position="159"/>
        <end position="180"/>
    </location>
</feature>
<dbReference type="Pfam" id="PF00664">
    <property type="entry name" value="ABC_membrane"/>
    <property type="match status" value="1"/>
</dbReference>
<feature type="transmembrane region" description="Helical" evidence="8">
    <location>
        <begin position="292"/>
        <end position="314"/>
    </location>
</feature>
<keyword evidence="3" id="KW-0547">Nucleotide-binding</keyword>
<evidence type="ECO:0000256" key="4">
    <source>
        <dbReference type="ARBA" id="ARBA00022840"/>
    </source>
</evidence>
<feature type="transmembrane region" description="Helical" evidence="8">
    <location>
        <begin position="265"/>
        <end position="286"/>
    </location>
</feature>
<evidence type="ECO:0000256" key="8">
    <source>
        <dbReference type="SAM" id="Phobius"/>
    </source>
</evidence>
<keyword evidence="12" id="KW-1185">Reference proteome</keyword>
<gene>
    <name evidence="11" type="ORF">H4W34_000492</name>
</gene>
<dbReference type="PANTHER" id="PTHR43394:SF1">
    <property type="entry name" value="ATP-BINDING CASSETTE SUB-FAMILY B MEMBER 10, MITOCHONDRIAL"/>
    <property type="match status" value="1"/>
</dbReference>
<dbReference type="GO" id="GO:0005524">
    <property type="term" value="F:ATP binding"/>
    <property type="evidence" value="ECO:0007669"/>
    <property type="project" value="UniProtKB-KW"/>
</dbReference>
<keyword evidence="5 8" id="KW-1133">Transmembrane helix</keyword>
<dbReference type="InterPro" id="IPR039421">
    <property type="entry name" value="Type_1_exporter"/>
</dbReference>
<evidence type="ECO:0000259" key="9">
    <source>
        <dbReference type="PROSITE" id="PS50893"/>
    </source>
</evidence>
<feature type="domain" description="ABC transmembrane type-1" evidence="10">
    <location>
        <begin position="45"/>
        <end position="328"/>
    </location>
</feature>
<evidence type="ECO:0000259" key="10">
    <source>
        <dbReference type="PROSITE" id="PS50929"/>
    </source>
</evidence>
<keyword evidence="4 11" id="KW-0067">ATP-binding</keyword>
<dbReference type="InterPro" id="IPR017871">
    <property type="entry name" value="ABC_transporter-like_CS"/>
</dbReference>
<dbReference type="Gene3D" id="3.40.50.300">
    <property type="entry name" value="P-loop containing nucleotide triphosphate hydrolases"/>
    <property type="match status" value="1"/>
</dbReference>
<name>A0ABR9JJE1_9ACTN</name>
<feature type="transmembrane region" description="Helical" evidence="8">
    <location>
        <begin position="186"/>
        <end position="203"/>
    </location>
</feature>
<feature type="region of interest" description="Disordered" evidence="7">
    <location>
        <begin position="632"/>
        <end position="653"/>
    </location>
</feature>
<comment type="subcellular location">
    <subcellularLocation>
        <location evidence="1">Cell membrane</location>
        <topology evidence="1">Multi-pass membrane protein</topology>
    </subcellularLocation>
</comment>
<organism evidence="11 12">
    <name type="scientific">Actinomadura algeriensis</name>
    <dbReference type="NCBI Taxonomy" id="1679523"/>
    <lineage>
        <taxon>Bacteria</taxon>
        <taxon>Bacillati</taxon>
        <taxon>Actinomycetota</taxon>
        <taxon>Actinomycetes</taxon>
        <taxon>Streptosporangiales</taxon>
        <taxon>Thermomonosporaceae</taxon>
        <taxon>Actinomadura</taxon>
    </lineage>
</organism>
<evidence type="ECO:0000256" key="5">
    <source>
        <dbReference type="ARBA" id="ARBA00022989"/>
    </source>
</evidence>
<dbReference type="CDD" id="cd18550">
    <property type="entry name" value="ABC_6TM_exporter_like"/>
    <property type="match status" value="1"/>
</dbReference>
<evidence type="ECO:0000256" key="7">
    <source>
        <dbReference type="SAM" id="MobiDB-lite"/>
    </source>
</evidence>
<evidence type="ECO:0000256" key="1">
    <source>
        <dbReference type="ARBA" id="ARBA00004651"/>
    </source>
</evidence>
<dbReference type="PROSITE" id="PS00211">
    <property type="entry name" value="ABC_TRANSPORTER_1"/>
    <property type="match status" value="1"/>
</dbReference>
<dbReference type="InterPro" id="IPR027417">
    <property type="entry name" value="P-loop_NTPase"/>
</dbReference>
<dbReference type="SUPFAM" id="SSF90123">
    <property type="entry name" value="ABC transporter transmembrane region"/>
    <property type="match status" value="1"/>
</dbReference>
<sequence>MAMLGGPRLGPMPMGVDKSITKQKIKPGTVRRIVPFAMRYRWSLAVVLLTTAVSAAITATSPLLLKLIIDDGIMPRREGLVVGLALLIAGLALVDGIAVFTQTWFSGRVGQGVVYDLRCRVFEHVQRQPLAFFTRTQTGSLVSRLNTDVVGAQQAITTLLSQTVSTLLTLVLVLAMMFYLSWQITVAALVMIPLFLLPARLVGRTLQRLTRQGMGLNADMGSMMNERFNVSGAMLAKLYGRPDEEAAGFAGKAAQVRDVAVATSVWGRMLFIITTLITGVTTAMVYGLGGVLAIGGTLQIGTLVAMVTLLLRLYGPINQLSNMQVNLMVALVSFDRVFEVLDLKPLIGERPGARTLPAAAGGTGAGTAPDIEFDGVTFRYPAADEVSLASLELIALPVPERGDNAVVLDDVSFHAPAGKLTALVGPSGAGKTTITNLVPRLYDPASGTVRIGGHDIRDLTLRSLHDTVGIVTQDAHLFHDTIRTNLLYARPDAGEAELVEACDAARIWDVIASLPDGLDTVVGDRGHRLSGGEKQRIALARLLLKSPPIVVLDEATAHLDSESEAAIQRALETALQGRTSLVIAHRLSTILGADQILVLDGGRIRERGTHGDLLTLDGLYADLYRTQFAAQEPNGTAARSRSTTNTLTRIEET</sequence>
<keyword evidence="6 8" id="KW-0472">Membrane</keyword>
<protein>
    <submittedName>
        <fullName evidence="11">ATP-binding cassette subfamily B protein</fullName>
    </submittedName>
</protein>
<comment type="caution">
    <text evidence="11">The sequence shown here is derived from an EMBL/GenBank/DDBJ whole genome shotgun (WGS) entry which is preliminary data.</text>
</comment>
<dbReference type="PANTHER" id="PTHR43394">
    <property type="entry name" value="ATP-DEPENDENT PERMEASE MDL1, MITOCHONDRIAL"/>
    <property type="match status" value="1"/>
</dbReference>
<evidence type="ECO:0000256" key="3">
    <source>
        <dbReference type="ARBA" id="ARBA00022741"/>
    </source>
</evidence>
<dbReference type="Pfam" id="PF00005">
    <property type="entry name" value="ABC_tran"/>
    <property type="match status" value="1"/>
</dbReference>
<evidence type="ECO:0000256" key="2">
    <source>
        <dbReference type="ARBA" id="ARBA00022692"/>
    </source>
</evidence>
<keyword evidence="2 8" id="KW-0812">Transmembrane</keyword>
<evidence type="ECO:0000256" key="6">
    <source>
        <dbReference type="ARBA" id="ARBA00023136"/>
    </source>
</evidence>
<dbReference type="PROSITE" id="PS50893">
    <property type="entry name" value="ABC_TRANSPORTER_2"/>
    <property type="match status" value="1"/>
</dbReference>
<feature type="domain" description="ABC transporter" evidence="9">
    <location>
        <begin position="391"/>
        <end position="626"/>
    </location>
</feature>
<dbReference type="InterPro" id="IPR003593">
    <property type="entry name" value="AAA+_ATPase"/>
</dbReference>
<feature type="compositionally biased region" description="Polar residues" evidence="7">
    <location>
        <begin position="633"/>
        <end position="653"/>
    </location>
</feature>
<evidence type="ECO:0000313" key="12">
    <source>
        <dbReference type="Proteomes" id="UP000627838"/>
    </source>
</evidence>
<dbReference type="SUPFAM" id="SSF52540">
    <property type="entry name" value="P-loop containing nucleoside triphosphate hydrolases"/>
    <property type="match status" value="1"/>
</dbReference>
<dbReference type="Gene3D" id="1.20.1560.10">
    <property type="entry name" value="ABC transporter type 1, transmembrane domain"/>
    <property type="match status" value="1"/>
</dbReference>
<evidence type="ECO:0000313" key="11">
    <source>
        <dbReference type="EMBL" id="MBE1530659.1"/>
    </source>
</evidence>
<dbReference type="Proteomes" id="UP000627838">
    <property type="component" value="Unassembled WGS sequence"/>
</dbReference>
<dbReference type="EMBL" id="JADBDZ010000001">
    <property type="protein sequence ID" value="MBE1530659.1"/>
    <property type="molecule type" value="Genomic_DNA"/>
</dbReference>
<reference evidence="11 12" key="1">
    <citation type="submission" date="2020-10" db="EMBL/GenBank/DDBJ databases">
        <title>Sequencing the genomes of 1000 actinobacteria strains.</title>
        <authorList>
            <person name="Klenk H.-P."/>
        </authorList>
    </citation>
    <scope>NUCLEOTIDE SEQUENCE [LARGE SCALE GENOMIC DNA]</scope>
    <source>
        <strain evidence="11 12">DSM 46744</strain>
    </source>
</reference>
<dbReference type="InterPro" id="IPR036640">
    <property type="entry name" value="ABC1_TM_sf"/>
</dbReference>